<sequence length="671" mass="73416">MVRRSARLRGGTPTEEAKPSPATVAKLSALTERDETPEVGSQPNIETVMSTPATKSVQGTMSASATKSPLTKTPTTAGDVKPPREEMHPSKARHSTTKQPDTGLILGFNPIKRDANGNVIKDGILESTPTKARCSPRSDFGTPAYEFKFPQDAQLSEEARKLMENVREDVARIKAKMILDKAEQAREESKATDSQNARKIAKPKGMTGRFSEAHMAEFKKMDSIAGHPSAFRATPGRFQPVTKPLKRKSSKACLEERSSPSKTPTTPSRIAELATAKRIKKSEGDDASTGRSEKKADQPKISRPSAISRPRASIRSSLMTPTKASSLRSATAKPSKVSMLPVARSPLSKMTTIPRTPQTEFNPRLKSNLPSLGNLKSILRRHQPLFSNDPVKIAAGTHIASPDFNPDIQLDKLSSVNFIDPAQTPSPKKRVEFSPSTKSRYEFALASPSPSKIPAPSTNTLESDVVYPTLPLQTPEKEKSEPRQNNDKSKTPAIRLVRESALPAAPESPFPNMPAVPHGINNKKRHRDNEDDKDAEPEKNESKEDSDKPKTPAIRRVGRSAAPPSPFPNMPAVPHGINNKKRHRDSTDEKDVENIPPEANDERSSKRQKMSSTPVAKVATPSPLKKQPIKSATPSRILQKKQATPASARDRGKRILSLSRLNMLAKPKQRT</sequence>
<feature type="region of interest" description="Disordered" evidence="1">
    <location>
        <begin position="418"/>
        <end position="671"/>
    </location>
</feature>
<feature type="compositionally biased region" description="Polar residues" evidence="1">
    <location>
        <begin position="39"/>
        <end position="76"/>
    </location>
</feature>
<feature type="compositionally biased region" description="Low complexity" evidence="1">
    <location>
        <begin position="444"/>
        <end position="457"/>
    </location>
</feature>
<evidence type="ECO:0000256" key="1">
    <source>
        <dbReference type="SAM" id="MobiDB-lite"/>
    </source>
</evidence>
<feature type="compositionally biased region" description="Basic and acidic residues" evidence="1">
    <location>
        <begin position="475"/>
        <end position="490"/>
    </location>
</feature>
<reference evidence="2 3" key="1">
    <citation type="journal article" date="2018" name="Front. Microbiol.">
        <title>Genomic and genetic insights into a cosmopolitan fungus, Paecilomyces variotii (Eurotiales).</title>
        <authorList>
            <person name="Urquhart A.S."/>
            <person name="Mondo S.J."/>
            <person name="Makela M.R."/>
            <person name="Hane J.K."/>
            <person name="Wiebenga A."/>
            <person name="He G."/>
            <person name="Mihaltcheva S."/>
            <person name="Pangilinan J."/>
            <person name="Lipzen A."/>
            <person name="Barry K."/>
            <person name="de Vries R.P."/>
            <person name="Grigoriev I.V."/>
            <person name="Idnurm A."/>
        </authorList>
    </citation>
    <scope>NUCLEOTIDE SEQUENCE [LARGE SCALE GENOMIC DNA]</scope>
    <source>
        <strain evidence="2 3">CBS 101075</strain>
    </source>
</reference>
<feature type="region of interest" description="Disordered" evidence="1">
    <location>
        <begin position="1"/>
        <end position="110"/>
    </location>
</feature>
<feature type="compositionally biased region" description="Basic and acidic residues" evidence="1">
    <location>
        <begin position="536"/>
        <end position="550"/>
    </location>
</feature>
<dbReference type="RefSeq" id="XP_028487741.1">
    <property type="nucleotide sequence ID" value="XM_028625647.1"/>
</dbReference>
<feature type="compositionally biased region" description="Basic and acidic residues" evidence="1">
    <location>
        <begin position="291"/>
        <end position="300"/>
    </location>
</feature>
<accession>A0A443I211</accession>
<feature type="compositionally biased region" description="Polar residues" evidence="1">
    <location>
        <begin position="630"/>
        <end position="645"/>
    </location>
</feature>
<dbReference type="AlphaFoldDB" id="A0A443I211"/>
<feature type="region of interest" description="Disordered" evidence="1">
    <location>
        <begin position="227"/>
        <end position="338"/>
    </location>
</feature>
<proteinExistence type="predicted"/>
<dbReference type="VEuPathDB" id="FungiDB:C8Q69DRAFT_159663"/>
<dbReference type="GeneID" id="39594924"/>
<feature type="region of interest" description="Disordered" evidence="1">
    <location>
        <begin position="184"/>
        <end position="208"/>
    </location>
</feature>
<dbReference type="STRING" id="264951.A0A443I211"/>
<organism evidence="2 3">
    <name type="scientific">Byssochlamys spectabilis</name>
    <name type="common">Paecilomyces variotii</name>
    <dbReference type="NCBI Taxonomy" id="264951"/>
    <lineage>
        <taxon>Eukaryota</taxon>
        <taxon>Fungi</taxon>
        <taxon>Dikarya</taxon>
        <taxon>Ascomycota</taxon>
        <taxon>Pezizomycotina</taxon>
        <taxon>Eurotiomycetes</taxon>
        <taxon>Eurotiomycetidae</taxon>
        <taxon>Eurotiales</taxon>
        <taxon>Thermoascaceae</taxon>
        <taxon>Paecilomyces</taxon>
    </lineage>
</organism>
<name>A0A443I211_BYSSP</name>
<dbReference type="Proteomes" id="UP000283841">
    <property type="component" value="Unassembled WGS sequence"/>
</dbReference>
<comment type="caution">
    <text evidence="2">The sequence shown here is derived from an EMBL/GenBank/DDBJ whole genome shotgun (WGS) entry which is preliminary data.</text>
</comment>
<dbReference type="EMBL" id="RCNU01000002">
    <property type="protein sequence ID" value="RWQ98096.1"/>
    <property type="molecule type" value="Genomic_DNA"/>
</dbReference>
<protein>
    <recommendedName>
        <fullName evidence="4">Erythromycin esterase</fullName>
    </recommendedName>
</protein>
<evidence type="ECO:0000313" key="3">
    <source>
        <dbReference type="Proteomes" id="UP000283841"/>
    </source>
</evidence>
<feature type="compositionally biased region" description="Polar residues" evidence="1">
    <location>
        <begin position="318"/>
        <end position="329"/>
    </location>
</feature>
<feature type="compositionally biased region" description="Low complexity" evidence="1">
    <location>
        <begin position="301"/>
        <end position="317"/>
    </location>
</feature>
<keyword evidence="3" id="KW-1185">Reference proteome</keyword>
<evidence type="ECO:0008006" key="4">
    <source>
        <dbReference type="Google" id="ProtNLM"/>
    </source>
</evidence>
<gene>
    <name evidence="2" type="ORF">C8Q69DRAFT_159663</name>
</gene>
<evidence type="ECO:0000313" key="2">
    <source>
        <dbReference type="EMBL" id="RWQ98096.1"/>
    </source>
</evidence>